<dbReference type="Pfam" id="PF00535">
    <property type="entry name" value="Glycos_transf_2"/>
    <property type="match status" value="1"/>
</dbReference>
<feature type="domain" description="Glycosyltransferase 2-like" evidence="1">
    <location>
        <begin position="67"/>
        <end position="196"/>
    </location>
</feature>
<dbReference type="Pfam" id="PF13524">
    <property type="entry name" value="Glyco_trans_1_2"/>
    <property type="match status" value="2"/>
</dbReference>
<reference evidence="3" key="1">
    <citation type="submission" date="2020-07" db="EMBL/GenBank/DDBJ databases">
        <title>Methanobacterium. sp. MethCan genome.</title>
        <authorList>
            <person name="Postec A."/>
            <person name="Quemeneur M."/>
        </authorList>
    </citation>
    <scope>NUCLEOTIDE SEQUENCE</scope>
    <source>
        <strain evidence="3">MethCAN</strain>
    </source>
</reference>
<organism evidence="3 4">
    <name type="scientific">Methanobacterium alkalithermotolerans</name>
    <dbReference type="NCBI Taxonomy" id="2731220"/>
    <lineage>
        <taxon>Archaea</taxon>
        <taxon>Methanobacteriati</taxon>
        <taxon>Methanobacteriota</taxon>
        <taxon>Methanomada group</taxon>
        <taxon>Methanobacteria</taxon>
        <taxon>Methanobacteriales</taxon>
        <taxon>Methanobacteriaceae</taxon>
        <taxon>Methanobacterium</taxon>
    </lineage>
</organism>
<dbReference type="Proteomes" id="UP000681041">
    <property type="component" value="Chromosome"/>
</dbReference>
<dbReference type="SUPFAM" id="SSF53756">
    <property type="entry name" value="UDP-Glycosyltransferase/glycogen phosphorylase"/>
    <property type="match status" value="2"/>
</dbReference>
<dbReference type="GeneID" id="64820769"/>
<dbReference type="PANTHER" id="PTHR43179:SF7">
    <property type="entry name" value="RHAMNOSYLTRANSFERASE WBBL"/>
    <property type="match status" value="1"/>
</dbReference>
<gene>
    <name evidence="3" type="ORF">HYG87_08350</name>
</gene>
<evidence type="ECO:0000259" key="1">
    <source>
        <dbReference type="Pfam" id="PF00535"/>
    </source>
</evidence>
<dbReference type="AlphaFoldDB" id="A0A8T8K599"/>
<evidence type="ECO:0000313" key="4">
    <source>
        <dbReference type="Proteomes" id="UP000681041"/>
    </source>
</evidence>
<dbReference type="PANTHER" id="PTHR43179">
    <property type="entry name" value="RHAMNOSYLTRANSFERASE WBBL"/>
    <property type="match status" value="1"/>
</dbReference>
<keyword evidence="4" id="KW-1185">Reference proteome</keyword>
<name>A0A8T8K599_9EURY</name>
<dbReference type="InterPro" id="IPR001173">
    <property type="entry name" value="Glyco_trans_2-like"/>
</dbReference>
<sequence length="939" mass="108669">MSHNIKSGKLKIAALNNKVTKDNPLSKYLQKPRWSKKELKEKYEKIISQNNSNINLHPFKEDSPLVSIIILNRNGKNHLSRLFSNFKENIHYPNYEIIVVDQDSGDGSVAFLENLSPPLPLKIIKNKENKSFSQAHNQVVDQAQGEYLLLLNNDVEPLKGWLNQMMHTALENKEVGAVGAQLIYPFMVESSINSQNSFKIQHAGIAFKDEKGFIKPYNRGNGSEPFSMEKEDKVVAAVTAAALLVEKEKYLEAGGLDEGYEYGYEDVDFCLKLLKKGYTNIYTPRATLFHYEFGTQEKNKSRDVRRRRLSNRKLFRRKWNPWLKKELFKDKLLGRRILSEQPLKVALVVTESGEDASAGDYFTALELGEGLKKIGWQVSFLPRRGPGNWYDVGDADILLSLLDSYDPRKVKASGSLIKIAWPRNWFDRWVSSPGFSSYHMVLSPSPTSCNYIKEKSGKDALLFPIAANTERFHENITPQEEYACDYCFTGSYWNDPREIMEMLEPDKLPYHFKIYGKNWEKVEKFKDYHQGFINYSQVPQIYASTKLVINDANRVTKGFGATNSRVYDALACGVLVISNGLVGSRENFQGKVPVFQSKEELNELIKYYLDNEKARQDKARELQKFVLKHHTYDVRARTLKKILEDYFYTARMAIKIPAPSWEEVEEWGDYHVARALKKELEKKGCEVTLQVLPEWEEDKNFDVVLVLRGLSRYHPQEKHFNIMWNISHPDKVSVEEYSEYDHVFIASSYWASRISKLVDVPVEVMLQCTDHELFYPDYDEKYAHDLLFVGNSRKVFRKILKDLLPSSYDLAVYGKGWEEFIDKEYIKGEHIPNNELRKAYSSCKILLNDHWDDMREKGFLSNRLFDGVACGAFIISDKVKGGEDVFGDRVVFYEGEEDLKNKIDEILNNRSIKSPYQKKSMEDHNFKNLANHIIKNLIN</sequence>
<proteinExistence type="predicted"/>
<dbReference type="KEGG" id="meme:HYG87_08350"/>
<dbReference type="CDD" id="cd04186">
    <property type="entry name" value="GT_2_like_c"/>
    <property type="match status" value="1"/>
</dbReference>
<protein>
    <submittedName>
        <fullName evidence="3">Glycosyltransferase</fullName>
    </submittedName>
</protein>
<dbReference type="EMBL" id="CP058560">
    <property type="protein sequence ID" value="QUH23768.1"/>
    <property type="molecule type" value="Genomic_DNA"/>
</dbReference>
<dbReference type="RefSeq" id="WP_211532724.1">
    <property type="nucleotide sequence ID" value="NZ_CP058560.1"/>
</dbReference>
<evidence type="ECO:0000259" key="2">
    <source>
        <dbReference type="Pfam" id="PF13524"/>
    </source>
</evidence>
<dbReference type="Gene3D" id="3.90.550.10">
    <property type="entry name" value="Spore Coat Polysaccharide Biosynthesis Protein SpsA, Chain A"/>
    <property type="match status" value="1"/>
</dbReference>
<dbReference type="InterPro" id="IPR055259">
    <property type="entry name" value="YkvP/CgeB_Glyco_trans-like"/>
</dbReference>
<feature type="domain" description="Spore protein YkvP/CgeB glycosyl transferase-like" evidence="2">
    <location>
        <begin position="797"/>
        <end position="911"/>
    </location>
</feature>
<evidence type="ECO:0000313" key="3">
    <source>
        <dbReference type="EMBL" id="QUH23768.1"/>
    </source>
</evidence>
<accession>A0A8T8K599</accession>
<feature type="domain" description="Spore protein YkvP/CgeB glycosyl transferase-like" evidence="2">
    <location>
        <begin position="508"/>
        <end position="639"/>
    </location>
</feature>
<dbReference type="SUPFAM" id="SSF53448">
    <property type="entry name" value="Nucleotide-diphospho-sugar transferases"/>
    <property type="match status" value="1"/>
</dbReference>
<dbReference type="InterPro" id="IPR029044">
    <property type="entry name" value="Nucleotide-diphossugar_trans"/>
</dbReference>
<dbReference type="Gene3D" id="3.40.50.2000">
    <property type="entry name" value="Glycogen Phosphorylase B"/>
    <property type="match status" value="1"/>
</dbReference>
<dbReference type="OrthoDB" id="46222at2157"/>